<dbReference type="GeneID" id="19326301"/>
<dbReference type="CDD" id="cd15552">
    <property type="entry name" value="PHD_PHF3_like"/>
    <property type="match status" value="1"/>
</dbReference>
<dbReference type="SUPFAM" id="SSF57903">
    <property type="entry name" value="FYVE/PHD zinc finger"/>
    <property type="match status" value="1"/>
</dbReference>
<keyword evidence="10" id="KW-1185">Reference proteome</keyword>
<dbReference type="KEGG" id="tmn:UCRPA7_5719"/>
<dbReference type="Proteomes" id="UP000014074">
    <property type="component" value="Unassembled WGS sequence"/>
</dbReference>
<protein>
    <submittedName>
        <fullName evidence="9">Putative phd-finger domain-containing protein</fullName>
    </submittedName>
</protein>
<evidence type="ECO:0000313" key="9">
    <source>
        <dbReference type="EMBL" id="EON98774.1"/>
    </source>
</evidence>
<dbReference type="InterPro" id="IPR011011">
    <property type="entry name" value="Znf_FYVE_PHD"/>
</dbReference>
<dbReference type="PANTHER" id="PTHR46174">
    <property type="entry name" value="CXXC-TYPE ZINC FINGER PROTEIN 1"/>
    <property type="match status" value="1"/>
</dbReference>
<feature type="compositionally biased region" description="Basic and acidic residues" evidence="7">
    <location>
        <begin position="32"/>
        <end position="45"/>
    </location>
</feature>
<accession>R8BHL2</accession>
<evidence type="ECO:0000256" key="2">
    <source>
        <dbReference type="ARBA" id="ARBA00022723"/>
    </source>
</evidence>
<dbReference type="Pfam" id="PF00628">
    <property type="entry name" value="PHD"/>
    <property type="match status" value="1"/>
</dbReference>
<dbReference type="GO" id="GO:0045893">
    <property type="term" value="P:positive regulation of DNA-templated transcription"/>
    <property type="evidence" value="ECO:0007669"/>
    <property type="project" value="TreeGrafter"/>
</dbReference>
<keyword evidence="5" id="KW-0539">Nucleus</keyword>
<dbReference type="InterPro" id="IPR019787">
    <property type="entry name" value="Znf_PHD-finger"/>
</dbReference>
<dbReference type="InterPro" id="IPR001965">
    <property type="entry name" value="Znf_PHD"/>
</dbReference>
<dbReference type="AlphaFoldDB" id="R8BHL2"/>
<keyword evidence="3 6" id="KW-0863">Zinc-finger</keyword>
<name>R8BHL2_PHAM7</name>
<comment type="subcellular location">
    <subcellularLocation>
        <location evidence="1">Nucleus</location>
    </subcellularLocation>
</comment>
<dbReference type="Gene3D" id="3.30.40.10">
    <property type="entry name" value="Zinc/RING finger domain, C3HC4 (zinc finger)"/>
    <property type="match status" value="1"/>
</dbReference>
<reference evidence="10" key="1">
    <citation type="journal article" date="2013" name="Genome Announc.">
        <title>Draft genome sequence of the ascomycete Phaeoacremonium aleophilum strain UCR-PA7, a causal agent of the esca disease complex in grapevines.</title>
        <authorList>
            <person name="Blanco-Ulate B."/>
            <person name="Rolshausen P."/>
            <person name="Cantu D."/>
        </authorList>
    </citation>
    <scope>NUCLEOTIDE SEQUENCE [LARGE SCALE GENOMIC DNA]</scope>
    <source>
        <strain evidence="10">UCR-PA7</strain>
    </source>
</reference>
<feature type="domain" description="PHD-type" evidence="8">
    <location>
        <begin position="149"/>
        <end position="200"/>
    </location>
</feature>
<dbReference type="InterPro" id="IPR037869">
    <property type="entry name" value="Spp1/CFP1"/>
</dbReference>
<evidence type="ECO:0000256" key="7">
    <source>
        <dbReference type="SAM" id="MobiDB-lite"/>
    </source>
</evidence>
<dbReference type="RefSeq" id="XP_007916454.1">
    <property type="nucleotide sequence ID" value="XM_007918263.1"/>
</dbReference>
<dbReference type="OrthoDB" id="436852at2759"/>
<dbReference type="EMBL" id="KB933196">
    <property type="protein sequence ID" value="EON98774.1"/>
    <property type="molecule type" value="Genomic_DNA"/>
</dbReference>
<dbReference type="PROSITE" id="PS50016">
    <property type="entry name" value="ZF_PHD_2"/>
    <property type="match status" value="1"/>
</dbReference>
<evidence type="ECO:0000256" key="5">
    <source>
        <dbReference type="ARBA" id="ARBA00023242"/>
    </source>
</evidence>
<keyword evidence="4" id="KW-0862">Zinc</keyword>
<dbReference type="InterPro" id="IPR019786">
    <property type="entry name" value="Zinc_finger_PHD-type_CS"/>
</dbReference>
<dbReference type="GO" id="GO:0008270">
    <property type="term" value="F:zinc ion binding"/>
    <property type="evidence" value="ECO:0007669"/>
    <property type="project" value="UniProtKB-KW"/>
</dbReference>
<feature type="compositionally biased region" description="Basic residues" evidence="7">
    <location>
        <begin position="91"/>
        <end position="116"/>
    </location>
</feature>
<dbReference type="PROSITE" id="PS01359">
    <property type="entry name" value="ZF_PHD_1"/>
    <property type="match status" value="1"/>
</dbReference>
<proteinExistence type="predicted"/>
<feature type="region of interest" description="Disordered" evidence="7">
    <location>
        <begin position="1"/>
        <end position="147"/>
    </location>
</feature>
<evidence type="ECO:0000259" key="8">
    <source>
        <dbReference type="PROSITE" id="PS50016"/>
    </source>
</evidence>
<dbReference type="HOGENOM" id="CLU_029385_0_0_1"/>
<dbReference type="GO" id="GO:0048188">
    <property type="term" value="C:Set1C/COMPASS complex"/>
    <property type="evidence" value="ECO:0007669"/>
    <property type="project" value="InterPro"/>
</dbReference>
<evidence type="ECO:0000256" key="4">
    <source>
        <dbReference type="ARBA" id="ARBA00022833"/>
    </source>
</evidence>
<organism evidence="9 10">
    <name type="scientific">Phaeoacremonium minimum (strain UCR-PA7)</name>
    <name type="common">Esca disease fungus</name>
    <name type="synonym">Togninia minima</name>
    <dbReference type="NCBI Taxonomy" id="1286976"/>
    <lineage>
        <taxon>Eukaryota</taxon>
        <taxon>Fungi</taxon>
        <taxon>Dikarya</taxon>
        <taxon>Ascomycota</taxon>
        <taxon>Pezizomycotina</taxon>
        <taxon>Sordariomycetes</taxon>
        <taxon>Sordariomycetidae</taxon>
        <taxon>Togniniales</taxon>
        <taxon>Togniniaceae</taxon>
        <taxon>Phaeoacremonium</taxon>
    </lineage>
</organism>
<dbReference type="SMART" id="SM00249">
    <property type="entry name" value="PHD"/>
    <property type="match status" value="1"/>
</dbReference>
<evidence type="ECO:0000256" key="3">
    <source>
        <dbReference type="ARBA" id="ARBA00022771"/>
    </source>
</evidence>
<feature type="compositionally biased region" description="Acidic residues" evidence="7">
    <location>
        <begin position="135"/>
        <end position="146"/>
    </location>
</feature>
<keyword evidence="2" id="KW-0479">Metal-binding</keyword>
<gene>
    <name evidence="9" type="ORF">UCRPA7_5719</name>
</gene>
<dbReference type="InterPro" id="IPR013083">
    <property type="entry name" value="Znf_RING/FYVE/PHD"/>
</dbReference>
<evidence type="ECO:0000313" key="10">
    <source>
        <dbReference type="Proteomes" id="UP000014074"/>
    </source>
</evidence>
<feature type="compositionally biased region" description="Low complexity" evidence="7">
    <location>
        <begin position="117"/>
        <end position="134"/>
    </location>
</feature>
<dbReference type="eggNOG" id="KOG1632">
    <property type="taxonomic scope" value="Eukaryota"/>
</dbReference>
<sequence length="504" mass="55141">MEPYSDAYFTEQPGMEDSKAADGGIVNGGKIIKKEANEDSDRMDLMEDDAPPPPKLGTSHFSNPFAPSSPDRAKQTIEEDVEMVDSTTGPKTKKKGTAALVKKRKSGSKKAAKAARKGSTASASAAKAASSAAGDSDDGSDADEESDHGPYCICRGPDDHRWMIGCDVCEDWFHGDCVNLDKTIGETLIQRYVCPNCTDGKRNMTRYKKTCSLEGCKNVARVYNAAEPSVFCSDRHAEEWWEQLVASLPRDRDSNKKNDGLTREQFMGLLNKAPTKPSGDQGSTWKLGDAPFGVPPDFWSRPEANSALTEEESSFLNASATERYMLAEEIVLNKKMQQLLDMASDRRKAAISAGKLESDGCGYDVRLDVVGAPAQFAAFLQSPRGEAIFKAGKLDVDLPHLAASGRDASFGKAADSKDDYKALDHPLTAGMCEKRRCKPHAGWHALFTKGCRHSIKELAAQAKEKLDAETRVRDAAATRFYRKKREQNHVEVIGSDDSDRDMMD</sequence>
<evidence type="ECO:0000256" key="1">
    <source>
        <dbReference type="ARBA" id="ARBA00004123"/>
    </source>
</evidence>
<evidence type="ECO:0000256" key="6">
    <source>
        <dbReference type="PROSITE-ProRule" id="PRU00146"/>
    </source>
</evidence>
<dbReference type="PANTHER" id="PTHR46174:SF1">
    <property type="entry name" value="CXXC-TYPE ZINC FINGER PROTEIN 1"/>
    <property type="match status" value="1"/>
</dbReference>